<protein>
    <recommendedName>
        <fullName evidence="3">SnoaL-like domain-containing protein</fullName>
    </recommendedName>
</protein>
<dbReference type="EMBL" id="CP000250">
    <property type="protein sequence ID" value="ABD09074.1"/>
    <property type="molecule type" value="Genomic_DNA"/>
</dbReference>
<proteinExistence type="predicted"/>
<reference evidence="1 2" key="1">
    <citation type="submission" date="2006-01" db="EMBL/GenBank/DDBJ databases">
        <title>Complete sequence of Rhodopseudomonas palustris HaA2.</title>
        <authorList>
            <consortium name="US DOE Joint Genome Institute"/>
            <person name="Copeland A."/>
            <person name="Lucas S."/>
            <person name="Lapidus A."/>
            <person name="Barry K."/>
            <person name="Detter J.C."/>
            <person name="Glavina T."/>
            <person name="Hammon N."/>
            <person name="Israni S."/>
            <person name="Pitluck S."/>
            <person name="Chain P."/>
            <person name="Malfatti S."/>
            <person name="Shin M."/>
            <person name="Vergez L."/>
            <person name="Schmutz J."/>
            <person name="Larimer F."/>
            <person name="Land M."/>
            <person name="Hauser L."/>
            <person name="Pelletier D.A."/>
            <person name="Kyrpides N."/>
            <person name="Anderson I."/>
            <person name="Oda Y."/>
            <person name="Harwood C.S."/>
            <person name="Richardson P."/>
        </authorList>
    </citation>
    <scope>NUCLEOTIDE SEQUENCE [LARGE SCALE GENOMIC DNA]</scope>
    <source>
        <strain evidence="1 2">HaA2</strain>
    </source>
</reference>
<evidence type="ECO:0000313" key="2">
    <source>
        <dbReference type="Proteomes" id="UP000008809"/>
    </source>
</evidence>
<dbReference type="InterPro" id="IPR032710">
    <property type="entry name" value="NTF2-like_dom_sf"/>
</dbReference>
<keyword evidence="2" id="KW-1185">Reference proteome</keyword>
<dbReference type="OrthoDB" id="8684708at2"/>
<dbReference type="HOGENOM" id="CLU_148715_1_0_5"/>
<organism evidence="1 2">
    <name type="scientific">Rhodopseudomonas palustris (strain HaA2)</name>
    <dbReference type="NCBI Taxonomy" id="316058"/>
    <lineage>
        <taxon>Bacteria</taxon>
        <taxon>Pseudomonadati</taxon>
        <taxon>Pseudomonadota</taxon>
        <taxon>Alphaproteobacteria</taxon>
        <taxon>Hyphomicrobiales</taxon>
        <taxon>Nitrobacteraceae</taxon>
        <taxon>Rhodopseudomonas</taxon>
    </lineage>
</organism>
<evidence type="ECO:0008006" key="3">
    <source>
        <dbReference type="Google" id="ProtNLM"/>
    </source>
</evidence>
<gene>
    <name evidence="1" type="ordered locus">RPB_4388</name>
</gene>
<dbReference type="eggNOG" id="COG3631">
    <property type="taxonomic scope" value="Bacteria"/>
</dbReference>
<accession>Q2IRT6</accession>
<dbReference type="Gene3D" id="3.10.450.50">
    <property type="match status" value="1"/>
</dbReference>
<dbReference type="KEGG" id="rpb:RPB_4388"/>
<dbReference type="Proteomes" id="UP000008809">
    <property type="component" value="Chromosome"/>
</dbReference>
<evidence type="ECO:0000313" key="1">
    <source>
        <dbReference type="EMBL" id="ABD09074.1"/>
    </source>
</evidence>
<sequence length="108" mass="11671">MPLVLPLPISKYFSTHGRSSADIADLFVAAATVTDEGRTHQGVTAIARWVEESSAKYDFTTQPIESETVDGASVVTCRVTGNFPGSPVDLRYRFRLAGDKIASLEIVP</sequence>
<dbReference type="AlphaFoldDB" id="Q2IRT6"/>
<dbReference type="STRING" id="316058.RPB_4388"/>
<name>Q2IRT6_RHOP2</name>
<dbReference type="SUPFAM" id="SSF54427">
    <property type="entry name" value="NTF2-like"/>
    <property type="match status" value="1"/>
</dbReference>